<dbReference type="Proteomes" id="UP000663869">
    <property type="component" value="Unassembled WGS sequence"/>
</dbReference>
<accession>A0A821AA60</accession>
<protein>
    <submittedName>
        <fullName evidence="3">Uncharacterized protein</fullName>
    </submittedName>
</protein>
<keyword evidence="1" id="KW-0812">Transmembrane</keyword>
<evidence type="ECO:0000313" key="2">
    <source>
        <dbReference type="EMBL" id="CAF3635312.1"/>
    </source>
</evidence>
<dbReference type="EMBL" id="CAJOBQ010002603">
    <property type="protein sequence ID" value="CAF4569358.1"/>
    <property type="molecule type" value="Genomic_DNA"/>
</dbReference>
<organism evidence="3 4">
    <name type="scientific">Rotaria socialis</name>
    <dbReference type="NCBI Taxonomy" id="392032"/>
    <lineage>
        <taxon>Eukaryota</taxon>
        <taxon>Metazoa</taxon>
        <taxon>Spiralia</taxon>
        <taxon>Gnathifera</taxon>
        <taxon>Rotifera</taxon>
        <taxon>Eurotatoria</taxon>
        <taxon>Bdelloidea</taxon>
        <taxon>Philodinida</taxon>
        <taxon>Philodinidae</taxon>
        <taxon>Rotaria</taxon>
    </lineage>
</organism>
<dbReference type="Proteomes" id="UP000663862">
    <property type="component" value="Unassembled WGS sequence"/>
</dbReference>
<gene>
    <name evidence="2" type="ORF">FME351_LOCUS23663</name>
    <name evidence="3" type="ORF">TSG867_LOCUS25852</name>
</gene>
<evidence type="ECO:0000256" key="1">
    <source>
        <dbReference type="SAM" id="Phobius"/>
    </source>
</evidence>
<name>A0A821AA60_9BILA</name>
<keyword evidence="1" id="KW-0472">Membrane</keyword>
<evidence type="ECO:0000313" key="3">
    <source>
        <dbReference type="EMBL" id="CAF4569358.1"/>
    </source>
</evidence>
<reference evidence="3" key="1">
    <citation type="submission" date="2021-02" db="EMBL/GenBank/DDBJ databases">
        <authorList>
            <person name="Nowell W R."/>
        </authorList>
    </citation>
    <scope>NUCLEOTIDE SEQUENCE</scope>
</reference>
<comment type="caution">
    <text evidence="3">The sequence shown here is derived from an EMBL/GenBank/DDBJ whole genome shotgun (WGS) entry which is preliminary data.</text>
</comment>
<feature type="transmembrane region" description="Helical" evidence="1">
    <location>
        <begin position="263"/>
        <end position="287"/>
    </location>
</feature>
<dbReference type="EMBL" id="CAJNYU010003083">
    <property type="protein sequence ID" value="CAF3635312.1"/>
    <property type="molecule type" value="Genomic_DNA"/>
</dbReference>
<dbReference type="AlphaFoldDB" id="A0A821AA60"/>
<sequence length="326" mass="38373">MTENNSYKIDHRYNQNNTPIITTNGQQSVKSYREQIETMLTRWHQLQKVKQQCPPIDFDNIMETDLARQLHEIEEQEQNNLLEKTLELQLCQYDNQPCRISDDDMKKQLKQIEIVKQSEKNEQQRQYDKILQQLKQYEKIEINSQHKQKTNSSNHHDRKEFVCIREQKHNIYIKLLSMLPNLFELTKMVRLFYGKLGPIHVEIPINKNTSHTIMVTDSITMAELKDRVYAIGGDYFGDVPTKTSATSLNTIENNCHNYPPTNVHIGFVIGIALIILLLSINIIVMILKKRSKYRTRIENISGGSLRLDDLFPDVNHQQRQQQQQKQ</sequence>
<proteinExistence type="predicted"/>
<evidence type="ECO:0000313" key="4">
    <source>
        <dbReference type="Proteomes" id="UP000663862"/>
    </source>
</evidence>
<keyword evidence="1" id="KW-1133">Transmembrane helix</keyword>